<dbReference type="eggNOG" id="KOG0439">
    <property type="taxonomic scope" value="Eukaryota"/>
</dbReference>
<gene>
    <name evidence="9" type="ORF">KLLA0_E06865g</name>
</gene>
<feature type="compositionally biased region" description="Basic and acidic residues" evidence="6">
    <location>
        <begin position="218"/>
        <end position="237"/>
    </location>
</feature>
<dbReference type="InterPro" id="IPR016763">
    <property type="entry name" value="VAP"/>
</dbReference>
<dbReference type="GO" id="GO:0005789">
    <property type="term" value="C:endoplasmic reticulum membrane"/>
    <property type="evidence" value="ECO:0007669"/>
    <property type="project" value="InterPro"/>
</dbReference>
<comment type="subcellular location">
    <subcellularLocation>
        <location evidence="1">Membrane</location>
        <topology evidence="1">Single-pass type IV membrane protein</topology>
    </subcellularLocation>
</comment>
<evidence type="ECO:0000256" key="6">
    <source>
        <dbReference type="SAM" id="MobiDB-lite"/>
    </source>
</evidence>
<dbReference type="PANTHER" id="PTHR10809:SF6">
    <property type="entry name" value="AT11025P-RELATED"/>
    <property type="match status" value="1"/>
</dbReference>
<feature type="region of interest" description="Disordered" evidence="6">
    <location>
        <begin position="182"/>
        <end position="239"/>
    </location>
</feature>
<dbReference type="InParanoid" id="Q6CP81"/>
<keyword evidence="3 7" id="KW-0812">Transmembrane</keyword>
<dbReference type="PIRSF" id="PIRSF019693">
    <property type="entry name" value="VAMP-associated"/>
    <property type="match status" value="1"/>
</dbReference>
<feature type="transmembrane region" description="Helical" evidence="7">
    <location>
        <begin position="7"/>
        <end position="24"/>
    </location>
</feature>
<keyword evidence="10" id="KW-1185">Reference proteome</keyword>
<dbReference type="InterPro" id="IPR000535">
    <property type="entry name" value="MSP_dom"/>
</dbReference>
<dbReference type="GO" id="GO:0061817">
    <property type="term" value="P:endoplasmic reticulum-plasma membrane tethering"/>
    <property type="evidence" value="ECO:0007669"/>
    <property type="project" value="TreeGrafter"/>
</dbReference>
<evidence type="ECO:0000256" key="5">
    <source>
        <dbReference type="ARBA" id="ARBA00023136"/>
    </source>
</evidence>
<dbReference type="PaxDb" id="284590-Q6CP81"/>
<feature type="domain" description="MSP" evidence="8">
    <location>
        <begin position="30"/>
        <end position="159"/>
    </location>
</feature>
<dbReference type="EMBL" id="CR382125">
    <property type="protein sequence ID" value="CAG99345.1"/>
    <property type="molecule type" value="Genomic_DNA"/>
</dbReference>
<dbReference type="SUPFAM" id="SSF49354">
    <property type="entry name" value="PapD-like"/>
    <property type="match status" value="1"/>
</dbReference>
<evidence type="ECO:0000256" key="2">
    <source>
        <dbReference type="ARBA" id="ARBA00008932"/>
    </source>
</evidence>
<dbReference type="InterPro" id="IPR013783">
    <property type="entry name" value="Ig-like_fold"/>
</dbReference>
<sequence length="274" mass="30197">MLRYSILCFCYYAFDILTSFQIIISMFNGIIFAIPLFNVIYLSVFVIAPFTSQAAEHITIKNDSEQTIAFKVKTTAPKVYCVRPNAALVPAGESVDVQVILLGLKEEPTPDFKCKDKFLVIALPAPYDLGELSVAEAWPQLEAEFKNKGLSKKIKVNYQLDAEPRVVENLETDNVQTETVIPSAKETIASGSKATEESASEPVQKKSVPVASANTDLDTEKPKVVESEPKLDEKVKSDTSANTEIIAEPASTSNIAPAVVIWIVIGFLLWYWLS</sequence>
<accession>Q6CP81</accession>
<dbReference type="Proteomes" id="UP000000598">
    <property type="component" value="Chromosome E"/>
</dbReference>
<evidence type="ECO:0000313" key="9">
    <source>
        <dbReference type="EMBL" id="CAG99345.1"/>
    </source>
</evidence>
<dbReference type="Pfam" id="PF00635">
    <property type="entry name" value="Motile_Sperm"/>
    <property type="match status" value="1"/>
</dbReference>
<dbReference type="AlphaFoldDB" id="Q6CP81"/>
<evidence type="ECO:0000256" key="7">
    <source>
        <dbReference type="SAM" id="Phobius"/>
    </source>
</evidence>
<evidence type="ECO:0000256" key="1">
    <source>
        <dbReference type="ARBA" id="ARBA00004211"/>
    </source>
</evidence>
<reference evidence="9 10" key="1">
    <citation type="journal article" date="2004" name="Nature">
        <title>Genome evolution in yeasts.</title>
        <authorList>
            <consortium name="Genolevures"/>
            <person name="Dujon B."/>
            <person name="Sherman D."/>
            <person name="Fischer G."/>
            <person name="Durrens P."/>
            <person name="Casaregola S."/>
            <person name="Lafontaine I."/>
            <person name="de Montigny J."/>
            <person name="Marck C."/>
            <person name="Neuveglise C."/>
            <person name="Talla E."/>
            <person name="Goffard N."/>
            <person name="Frangeul L."/>
            <person name="Aigle M."/>
            <person name="Anthouard V."/>
            <person name="Babour A."/>
            <person name="Barbe V."/>
            <person name="Barnay S."/>
            <person name="Blanchin S."/>
            <person name="Beckerich J.M."/>
            <person name="Beyne E."/>
            <person name="Bleykasten C."/>
            <person name="Boisrame A."/>
            <person name="Boyer J."/>
            <person name="Cattolico L."/>
            <person name="Confanioleri F."/>
            <person name="de Daruvar A."/>
            <person name="Despons L."/>
            <person name="Fabre E."/>
            <person name="Fairhead C."/>
            <person name="Ferry-Dumazet H."/>
            <person name="Groppi A."/>
            <person name="Hantraye F."/>
            <person name="Hennequin C."/>
            <person name="Jauniaux N."/>
            <person name="Joyet P."/>
            <person name="Kachouri R."/>
            <person name="Kerrest A."/>
            <person name="Koszul R."/>
            <person name="Lemaire M."/>
            <person name="Lesur I."/>
            <person name="Ma L."/>
            <person name="Muller H."/>
            <person name="Nicaud J.M."/>
            <person name="Nikolski M."/>
            <person name="Oztas S."/>
            <person name="Ozier-Kalogeropoulos O."/>
            <person name="Pellenz S."/>
            <person name="Potier S."/>
            <person name="Richard G.F."/>
            <person name="Straub M.L."/>
            <person name="Suleau A."/>
            <person name="Swennene D."/>
            <person name="Tekaia F."/>
            <person name="Wesolowski-Louvel M."/>
            <person name="Westhof E."/>
            <person name="Wirth B."/>
            <person name="Zeniou-Meyer M."/>
            <person name="Zivanovic I."/>
            <person name="Bolotin-Fukuhara M."/>
            <person name="Thierry A."/>
            <person name="Bouchier C."/>
            <person name="Caudron B."/>
            <person name="Scarpelli C."/>
            <person name="Gaillardin C."/>
            <person name="Weissenbach J."/>
            <person name="Wincker P."/>
            <person name="Souciet J.L."/>
        </authorList>
    </citation>
    <scope>NUCLEOTIDE SEQUENCE [LARGE SCALE GENOMIC DNA]</scope>
    <source>
        <strain evidence="10">ATCC 8585 / CBS 2359 / DSM 70799 / NBRC 1267 / NRRL Y-1140 / WM37</strain>
    </source>
</reference>
<protein>
    <submittedName>
        <fullName evidence="9">KLLA0E06865p</fullName>
    </submittedName>
</protein>
<dbReference type="PANTHER" id="PTHR10809">
    <property type="entry name" value="VESICLE-ASSOCIATED MEMBRANE PROTEIN-ASSOCIATED PROTEIN"/>
    <property type="match status" value="1"/>
</dbReference>
<feature type="transmembrane region" description="Helical" evidence="7">
    <location>
        <begin position="30"/>
        <end position="51"/>
    </location>
</feature>
<name>Q6CP81_KLULA</name>
<dbReference type="GO" id="GO:0033149">
    <property type="term" value="F:FFAT motif binding"/>
    <property type="evidence" value="ECO:0007669"/>
    <property type="project" value="TreeGrafter"/>
</dbReference>
<dbReference type="Gene3D" id="2.60.40.10">
    <property type="entry name" value="Immunoglobulins"/>
    <property type="match status" value="1"/>
</dbReference>
<evidence type="ECO:0000259" key="8">
    <source>
        <dbReference type="PROSITE" id="PS50202"/>
    </source>
</evidence>
<comment type="similarity">
    <text evidence="2">Belongs to the VAMP-associated protein (VAP) (TC 9.B.17) family.</text>
</comment>
<dbReference type="GO" id="GO:0090158">
    <property type="term" value="P:endoplasmic reticulum membrane organization"/>
    <property type="evidence" value="ECO:0007669"/>
    <property type="project" value="TreeGrafter"/>
</dbReference>
<evidence type="ECO:0000313" key="10">
    <source>
        <dbReference type="Proteomes" id="UP000000598"/>
    </source>
</evidence>
<dbReference type="FunCoup" id="Q6CP81">
    <property type="interactions" value="590"/>
</dbReference>
<feature type="transmembrane region" description="Helical" evidence="7">
    <location>
        <begin position="255"/>
        <end position="273"/>
    </location>
</feature>
<evidence type="ECO:0000256" key="3">
    <source>
        <dbReference type="ARBA" id="ARBA00022692"/>
    </source>
</evidence>
<keyword evidence="5 7" id="KW-0472">Membrane</keyword>
<dbReference type="PROSITE" id="PS50202">
    <property type="entry name" value="MSP"/>
    <property type="match status" value="1"/>
</dbReference>
<dbReference type="OMA" id="CAFVPED"/>
<keyword evidence="4 7" id="KW-1133">Transmembrane helix</keyword>
<proteinExistence type="inferred from homology"/>
<dbReference type="InterPro" id="IPR008962">
    <property type="entry name" value="PapD-like_sf"/>
</dbReference>
<evidence type="ECO:0000256" key="4">
    <source>
        <dbReference type="ARBA" id="ARBA00022989"/>
    </source>
</evidence>
<organism evidence="9 10">
    <name type="scientific">Kluyveromyces lactis (strain ATCC 8585 / CBS 2359 / DSM 70799 / NBRC 1267 / NRRL Y-1140 / WM37)</name>
    <name type="common">Yeast</name>
    <name type="synonym">Candida sphaerica</name>
    <dbReference type="NCBI Taxonomy" id="284590"/>
    <lineage>
        <taxon>Eukaryota</taxon>
        <taxon>Fungi</taxon>
        <taxon>Dikarya</taxon>
        <taxon>Ascomycota</taxon>
        <taxon>Saccharomycotina</taxon>
        <taxon>Saccharomycetes</taxon>
        <taxon>Saccharomycetales</taxon>
        <taxon>Saccharomycetaceae</taxon>
        <taxon>Kluyveromyces</taxon>
    </lineage>
</organism>
<dbReference type="KEGG" id="kla:KLLA0_E06865g"/>
<dbReference type="HOGENOM" id="CLU_072622_1_0_1"/>
<dbReference type="STRING" id="284590.Q6CP81"/>
<dbReference type="GO" id="GO:0005886">
    <property type="term" value="C:plasma membrane"/>
    <property type="evidence" value="ECO:0007669"/>
    <property type="project" value="TreeGrafter"/>
</dbReference>